<dbReference type="Proteomes" id="UP000815325">
    <property type="component" value="Unassembled WGS sequence"/>
</dbReference>
<reference evidence="1" key="1">
    <citation type="submission" date="2017-08" db="EMBL/GenBank/DDBJ databases">
        <authorList>
            <person name="Polle J.E."/>
            <person name="Barry K."/>
            <person name="Cushman J."/>
            <person name="Schmutz J."/>
            <person name="Tran D."/>
            <person name="Hathwaick L.T."/>
            <person name="Yim W.C."/>
            <person name="Jenkins J."/>
            <person name="Mckie-Krisberg Z.M."/>
            <person name="Prochnik S."/>
            <person name="Lindquist E."/>
            <person name="Dockter R.B."/>
            <person name="Adam C."/>
            <person name="Molina H."/>
            <person name="Bunkerborg J."/>
            <person name="Jin E."/>
            <person name="Buchheim M."/>
            <person name="Magnuson J."/>
        </authorList>
    </citation>
    <scope>NUCLEOTIDE SEQUENCE</scope>
    <source>
        <strain evidence="1">CCAP 19/18</strain>
    </source>
</reference>
<evidence type="ECO:0008006" key="3">
    <source>
        <dbReference type="Google" id="ProtNLM"/>
    </source>
</evidence>
<proteinExistence type="predicted"/>
<dbReference type="EMBL" id="MU070319">
    <property type="protein sequence ID" value="KAF5828343.1"/>
    <property type="molecule type" value="Genomic_DNA"/>
</dbReference>
<sequence length="284" mass="32242">MAANNFEDVHEVVTNEEKRRIFCELCPEAMMIWAEMDDLSCSCENDVAVALGYWSTGEQGRKSATSVNKRLSLSLRVSELTKSFRYFILPWLPFFTEHKQLSHVNLMDSEEPSHLARGPQWSAWFDKRARRGRLLFSRGFELIGSRYECTWEIPGHLITAEAEAVQAGAEAQVLQGPLLYVKGFFLRLKCDVWDDWLRVSVAPEGSGVIPQPLCVAASARICHVSPSGKEVLASMQEPEYFTDETFEGRINFFEHTNFFEPNPLNGIIDRNGNCVITLLVQDVK</sequence>
<organism evidence="1 2">
    <name type="scientific">Dunaliella salina</name>
    <name type="common">Green alga</name>
    <name type="synonym">Protococcus salinus</name>
    <dbReference type="NCBI Taxonomy" id="3046"/>
    <lineage>
        <taxon>Eukaryota</taxon>
        <taxon>Viridiplantae</taxon>
        <taxon>Chlorophyta</taxon>
        <taxon>core chlorophytes</taxon>
        <taxon>Chlorophyceae</taxon>
        <taxon>CS clade</taxon>
        <taxon>Chlamydomonadales</taxon>
        <taxon>Dunaliellaceae</taxon>
        <taxon>Dunaliella</taxon>
    </lineage>
</organism>
<keyword evidence="2" id="KW-1185">Reference proteome</keyword>
<accession>A0ABQ7G170</accession>
<gene>
    <name evidence="1" type="ORF">DUNSADRAFT_17766</name>
</gene>
<evidence type="ECO:0000313" key="2">
    <source>
        <dbReference type="Proteomes" id="UP000815325"/>
    </source>
</evidence>
<evidence type="ECO:0000313" key="1">
    <source>
        <dbReference type="EMBL" id="KAF5828343.1"/>
    </source>
</evidence>
<comment type="caution">
    <text evidence="1">The sequence shown here is derived from an EMBL/GenBank/DDBJ whole genome shotgun (WGS) entry which is preliminary data.</text>
</comment>
<protein>
    <recommendedName>
        <fullName evidence="3">Encoded protein</fullName>
    </recommendedName>
</protein>
<name>A0ABQ7G170_DUNSA</name>